<evidence type="ECO:0000313" key="2">
    <source>
        <dbReference type="EMBL" id="MBD2180756.1"/>
    </source>
</evidence>
<feature type="signal peptide" evidence="1">
    <location>
        <begin position="1"/>
        <end position="35"/>
    </location>
</feature>
<dbReference type="Proteomes" id="UP000641646">
    <property type="component" value="Unassembled WGS sequence"/>
</dbReference>
<keyword evidence="3" id="KW-1185">Reference proteome</keyword>
<keyword evidence="1" id="KW-0732">Signal</keyword>
<reference evidence="2" key="1">
    <citation type="journal article" date="2015" name="ISME J.">
        <title>Draft Genome Sequence of Streptomyces incarnatus NRRL8089, which Produces the Nucleoside Antibiotic Sinefungin.</title>
        <authorList>
            <person name="Oshima K."/>
            <person name="Hattori M."/>
            <person name="Shimizu H."/>
            <person name="Fukuda K."/>
            <person name="Nemoto M."/>
            <person name="Inagaki K."/>
            <person name="Tamura T."/>
        </authorList>
    </citation>
    <scope>NUCLEOTIDE SEQUENCE</scope>
    <source>
        <strain evidence="2">FACHB-1375</strain>
    </source>
</reference>
<name>A0A926ZHC4_9CYAN</name>
<feature type="chain" id="PRO_5036712150" evidence="1">
    <location>
        <begin position="36"/>
        <end position="152"/>
    </location>
</feature>
<dbReference type="EMBL" id="JACJPW010000012">
    <property type="protein sequence ID" value="MBD2180756.1"/>
    <property type="molecule type" value="Genomic_DNA"/>
</dbReference>
<reference evidence="2" key="2">
    <citation type="submission" date="2020-08" db="EMBL/GenBank/DDBJ databases">
        <authorList>
            <person name="Chen M."/>
            <person name="Teng W."/>
            <person name="Zhao L."/>
            <person name="Hu C."/>
            <person name="Zhou Y."/>
            <person name="Han B."/>
            <person name="Song L."/>
            <person name="Shu W."/>
        </authorList>
    </citation>
    <scope>NUCLEOTIDE SEQUENCE</scope>
    <source>
        <strain evidence="2">FACHB-1375</strain>
    </source>
</reference>
<sequence>MKENNFILSPKASFKIKSLLLSATALCLVAIGAKAQEMPLPRADRNGNYPLVMSERWVVVDPDPNGLNCRWSSRMPREWMDPGATFPRMNISAWPVVRRFRKDTRISVNLGPAGSGTFEDENGLPWLKVSIDDDDRICLVRANSRFVRPVRY</sequence>
<accession>A0A926ZHC4</accession>
<gene>
    <name evidence="2" type="ORF">H6G03_06505</name>
</gene>
<dbReference type="AlphaFoldDB" id="A0A926ZHC4"/>
<proteinExistence type="predicted"/>
<dbReference type="RefSeq" id="WP_190463286.1">
    <property type="nucleotide sequence ID" value="NZ_JACJPW010000012.1"/>
</dbReference>
<protein>
    <submittedName>
        <fullName evidence="2">Uncharacterized protein</fullName>
    </submittedName>
</protein>
<organism evidence="2 3">
    <name type="scientific">Aerosakkonema funiforme FACHB-1375</name>
    <dbReference type="NCBI Taxonomy" id="2949571"/>
    <lineage>
        <taxon>Bacteria</taxon>
        <taxon>Bacillati</taxon>
        <taxon>Cyanobacteriota</taxon>
        <taxon>Cyanophyceae</taxon>
        <taxon>Oscillatoriophycideae</taxon>
        <taxon>Aerosakkonematales</taxon>
        <taxon>Aerosakkonemataceae</taxon>
        <taxon>Aerosakkonema</taxon>
    </lineage>
</organism>
<evidence type="ECO:0000313" key="3">
    <source>
        <dbReference type="Proteomes" id="UP000641646"/>
    </source>
</evidence>
<evidence type="ECO:0000256" key="1">
    <source>
        <dbReference type="SAM" id="SignalP"/>
    </source>
</evidence>
<comment type="caution">
    <text evidence="2">The sequence shown here is derived from an EMBL/GenBank/DDBJ whole genome shotgun (WGS) entry which is preliminary data.</text>
</comment>